<dbReference type="InterPro" id="IPR043160">
    <property type="entry name" value="Dynein_C_barrel"/>
</dbReference>
<sequence>MKIQDINPEAKYHCPVYKTSVRRGTLSTTGHSTNFVLTMLIPTREPEFHWINRGLAALCQLDD</sequence>
<organism evidence="2 3">
    <name type="scientific">Dibothriocephalus latus</name>
    <name type="common">Fish tapeworm</name>
    <name type="synonym">Diphyllobothrium latum</name>
    <dbReference type="NCBI Taxonomy" id="60516"/>
    <lineage>
        <taxon>Eukaryota</taxon>
        <taxon>Metazoa</taxon>
        <taxon>Spiralia</taxon>
        <taxon>Lophotrochozoa</taxon>
        <taxon>Platyhelminthes</taxon>
        <taxon>Cestoda</taxon>
        <taxon>Eucestoda</taxon>
        <taxon>Diphyllobothriidea</taxon>
        <taxon>Diphyllobothriidae</taxon>
        <taxon>Dibothriocephalus</taxon>
    </lineage>
</organism>
<feature type="domain" description="Dynein heavy chain C-terminal" evidence="1">
    <location>
        <begin position="9"/>
        <end position="59"/>
    </location>
</feature>
<dbReference type="Pfam" id="PF18199">
    <property type="entry name" value="Dynein_C"/>
    <property type="match status" value="1"/>
</dbReference>
<name>A0A3P7MQE5_DIBLA</name>
<evidence type="ECO:0000259" key="1">
    <source>
        <dbReference type="Pfam" id="PF18199"/>
    </source>
</evidence>
<protein>
    <recommendedName>
        <fullName evidence="1">Dynein heavy chain C-terminal domain-containing protein</fullName>
    </recommendedName>
</protein>
<accession>A0A3P7MQE5</accession>
<proteinExistence type="predicted"/>
<keyword evidence="3" id="KW-1185">Reference proteome</keyword>
<dbReference type="InterPro" id="IPR026983">
    <property type="entry name" value="DHC"/>
</dbReference>
<dbReference type="GO" id="GO:0045505">
    <property type="term" value="F:dynein intermediate chain binding"/>
    <property type="evidence" value="ECO:0007669"/>
    <property type="project" value="InterPro"/>
</dbReference>
<dbReference type="InterPro" id="IPR041228">
    <property type="entry name" value="Dynein_C"/>
</dbReference>
<dbReference type="GO" id="GO:0030286">
    <property type="term" value="C:dynein complex"/>
    <property type="evidence" value="ECO:0007669"/>
    <property type="project" value="InterPro"/>
</dbReference>
<dbReference type="PANTHER" id="PTHR46961">
    <property type="entry name" value="DYNEIN HEAVY CHAIN 1, AXONEMAL-LIKE PROTEIN"/>
    <property type="match status" value="1"/>
</dbReference>
<dbReference type="PANTHER" id="PTHR46961:SF8">
    <property type="entry name" value="DYNEIN AXONEMAL HEAVY CHAIN 7"/>
    <property type="match status" value="1"/>
</dbReference>
<dbReference type="GO" id="GO:0007018">
    <property type="term" value="P:microtubule-based movement"/>
    <property type="evidence" value="ECO:0007669"/>
    <property type="project" value="InterPro"/>
</dbReference>
<dbReference type="Proteomes" id="UP000281553">
    <property type="component" value="Unassembled WGS sequence"/>
</dbReference>
<dbReference type="AlphaFoldDB" id="A0A3P7MQE5"/>
<gene>
    <name evidence="2" type="ORF">DILT_LOCUS15848</name>
</gene>
<dbReference type="OrthoDB" id="10251809at2759"/>
<evidence type="ECO:0000313" key="2">
    <source>
        <dbReference type="EMBL" id="VDN31854.1"/>
    </source>
</evidence>
<reference evidence="2 3" key="1">
    <citation type="submission" date="2018-11" db="EMBL/GenBank/DDBJ databases">
        <authorList>
            <consortium name="Pathogen Informatics"/>
        </authorList>
    </citation>
    <scope>NUCLEOTIDE SEQUENCE [LARGE SCALE GENOMIC DNA]</scope>
</reference>
<dbReference type="Gene3D" id="3.10.490.20">
    <property type="match status" value="1"/>
</dbReference>
<dbReference type="GO" id="GO:0051959">
    <property type="term" value="F:dynein light intermediate chain binding"/>
    <property type="evidence" value="ECO:0007669"/>
    <property type="project" value="InterPro"/>
</dbReference>
<dbReference type="EMBL" id="UYRU01081402">
    <property type="protein sequence ID" value="VDN31854.1"/>
    <property type="molecule type" value="Genomic_DNA"/>
</dbReference>
<evidence type="ECO:0000313" key="3">
    <source>
        <dbReference type="Proteomes" id="UP000281553"/>
    </source>
</evidence>